<comment type="caution">
    <text evidence="1">The sequence shown here is derived from an EMBL/GenBank/DDBJ whole genome shotgun (WGS) entry which is preliminary data.</text>
</comment>
<reference evidence="1" key="1">
    <citation type="submission" date="2022-01" db="EMBL/GenBank/DDBJ databases">
        <title>Genome Sequence Resource for Two Populations of Ditylenchus destructor, the Migratory Endoparasitic Phytonematode.</title>
        <authorList>
            <person name="Zhang H."/>
            <person name="Lin R."/>
            <person name="Xie B."/>
        </authorList>
    </citation>
    <scope>NUCLEOTIDE SEQUENCE</scope>
    <source>
        <strain evidence="1">BazhouSP</strain>
    </source>
</reference>
<dbReference type="EMBL" id="JAKKPZ010000702">
    <property type="protein sequence ID" value="KAI1692884.1"/>
    <property type="molecule type" value="Genomic_DNA"/>
</dbReference>
<evidence type="ECO:0000313" key="1">
    <source>
        <dbReference type="EMBL" id="KAI1692884.1"/>
    </source>
</evidence>
<keyword evidence="2" id="KW-1185">Reference proteome</keyword>
<sequence length="242" mass="26467">MAKKPGVDGASSGTRDNTGPVYPCVKNIEEKTANFNSLGMILATCREKMLNAKNVVRRPNCTDDDVAAADKLALKLGILCNEIYDACRKFCSERGIDFEISKIQNESDWGDSNVSCDGQSDKRRLKTPVSAPEVYVKAAVNKNLSIGDKPPKYLGIENDPLMIKSRNAKSSSAGAFLGRAICYSDMVDDESKNCEQAVFFSKEDEPLKSPVQDTSSMGAMIEMVLAESNLDQHKGVQFGQYQ</sequence>
<organism evidence="1 2">
    <name type="scientific">Ditylenchus destructor</name>
    <dbReference type="NCBI Taxonomy" id="166010"/>
    <lineage>
        <taxon>Eukaryota</taxon>
        <taxon>Metazoa</taxon>
        <taxon>Ecdysozoa</taxon>
        <taxon>Nematoda</taxon>
        <taxon>Chromadorea</taxon>
        <taxon>Rhabditida</taxon>
        <taxon>Tylenchina</taxon>
        <taxon>Tylenchomorpha</taxon>
        <taxon>Sphaerularioidea</taxon>
        <taxon>Anguinidae</taxon>
        <taxon>Anguininae</taxon>
        <taxon>Ditylenchus</taxon>
    </lineage>
</organism>
<evidence type="ECO:0000313" key="2">
    <source>
        <dbReference type="Proteomes" id="UP001201812"/>
    </source>
</evidence>
<gene>
    <name evidence="1" type="ORF">DdX_20987</name>
</gene>
<proteinExistence type="predicted"/>
<accession>A0AAD4QVX4</accession>
<dbReference type="Proteomes" id="UP001201812">
    <property type="component" value="Unassembled WGS sequence"/>
</dbReference>
<dbReference type="AlphaFoldDB" id="A0AAD4QVX4"/>
<protein>
    <submittedName>
        <fullName evidence="1">Uncharacterized protein</fullName>
    </submittedName>
</protein>
<name>A0AAD4QVX4_9BILA</name>